<keyword evidence="3" id="KW-0813">Transport</keyword>
<evidence type="ECO:0000256" key="3">
    <source>
        <dbReference type="ARBA" id="ARBA00022448"/>
    </source>
</evidence>
<dbReference type="Gene3D" id="1.20.1080.10">
    <property type="entry name" value="Glycerol uptake facilitator protein"/>
    <property type="match status" value="1"/>
</dbReference>
<dbReference type="PANTHER" id="PTHR43829:SF24">
    <property type="entry name" value="MIP AQUAPORIN (EUROFUNG)"/>
    <property type="match status" value="1"/>
</dbReference>
<keyword evidence="11" id="KW-1185">Reference proteome</keyword>
<feature type="compositionally biased region" description="Polar residues" evidence="8">
    <location>
        <begin position="207"/>
        <end position="218"/>
    </location>
</feature>
<protein>
    <submittedName>
        <fullName evidence="10">Putative membrane protein</fullName>
    </submittedName>
</protein>
<feature type="compositionally biased region" description="Basic and acidic residues" evidence="8">
    <location>
        <begin position="375"/>
        <end position="392"/>
    </location>
</feature>
<proteinExistence type="inferred from homology"/>
<feature type="compositionally biased region" description="Polar residues" evidence="8">
    <location>
        <begin position="283"/>
        <end position="293"/>
    </location>
</feature>
<dbReference type="Proteomes" id="UP000443090">
    <property type="component" value="Unassembled WGS sequence"/>
</dbReference>
<comment type="caution">
    <text evidence="10">The sequence shown here is derived from an EMBL/GenBank/DDBJ whole genome shotgun (WGS) entry which is preliminary data.</text>
</comment>
<feature type="compositionally biased region" description="Acidic residues" evidence="8">
    <location>
        <begin position="400"/>
        <end position="412"/>
    </location>
</feature>
<dbReference type="PANTHER" id="PTHR43829">
    <property type="entry name" value="AQUAPORIN OR AQUAGLYCEROPORIN RELATED"/>
    <property type="match status" value="1"/>
</dbReference>
<dbReference type="InterPro" id="IPR023271">
    <property type="entry name" value="Aquaporin-like"/>
</dbReference>
<keyword evidence="7 9" id="KW-0472">Membrane</keyword>
<sequence length="734" mass="79307">MAENPEHPPESSSMPGNGPQAPEESISSTNAAMERTGSSDVGFERSRTPPLAPVSEESRMNPAVERTRASTESTARPTTPANPVSPAHPPPPPIPGIRRSGTLPPSRRASDAAARLSTGRRRGRSISIRELEQLEQPRPDLLSHDLGRLGSLRRSKEEERMGAIPESRAVSPEAAHSPFVSTGMRRRTSTMRTTASVRRRGTVSRPVLNTGSSGAAMTGDNQSANFSLAGPPAVQEVVNQPYVDPGYVQLNPAYENPTNARPVWGLAKPLPRVLRPGMVPTRSELTTDANEAGSQRPGARTDGDLEQGVQPTLRLHKISSQLDDVRRQREANLVRQFSHSPSARTLSHSTLPFPDLAETDIEEDLGTPRPQDPNRLVEEHSSSMHGEARADWDNASAETETPEPGDLDGDWIGDEVPLAAYRPLDEEVHNLHTHWSVIRVRFREPLAELLAVTVQLTLGFSADLVVATSSTQTGTNTDWAWGLATMIGVYIAGGISGAHLNPAISIMLYIYRGFPLRKIPMYVAAQLLGAFIAAFIAFGIYRNGIIHSSGSNLAAGGTVGSFITFPRYDWVDGSTAFFSEFVATAILGICVLALGDDTNAPPGAGMNAFIIGLVIVALNMSFAYNTGAAMNPSRDLGPRLAVLALGYGTDVFTTAYWFWGPWCATISGAIFGGFLYDVAIFVGGESPVNYPRKRIKRAGRKWKKKMAARLRGRKRTVKIAEGHKEYDGANNFGS</sequence>
<keyword evidence="5" id="KW-0677">Repeat</keyword>
<dbReference type="InterPro" id="IPR050363">
    <property type="entry name" value="MIP/Aquaporin"/>
</dbReference>
<dbReference type="FunFam" id="1.20.1080.10:FF:000022">
    <property type="entry name" value="MIP aquaporin"/>
    <property type="match status" value="1"/>
</dbReference>
<feature type="transmembrane region" description="Helical" evidence="9">
    <location>
        <begin position="521"/>
        <end position="540"/>
    </location>
</feature>
<feature type="transmembrane region" description="Helical" evidence="9">
    <location>
        <begin position="479"/>
        <end position="500"/>
    </location>
</feature>
<evidence type="ECO:0000256" key="1">
    <source>
        <dbReference type="ARBA" id="ARBA00004141"/>
    </source>
</evidence>
<evidence type="ECO:0000313" key="10">
    <source>
        <dbReference type="EMBL" id="TVY39377.1"/>
    </source>
</evidence>
<dbReference type="GO" id="GO:0005886">
    <property type="term" value="C:plasma membrane"/>
    <property type="evidence" value="ECO:0007669"/>
    <property type="project" value="TreeGrafter"/>
</dbReference>
<dbReference type="EMBL" id="QGMI01000528">
    <property type="protein sequence ID" value="TVY39377.1"/>
    <property type="molecule type" value="Genomic_DNA"/>
</dbReference>
<feature type="region of interest" description="Disordered" evidence="8">
    <location>
        <begin position="363"/>
        <end position="412"/>
    </location>
</feature>
<evidence type="ECO:0000256" key="7">
    <source>
        <dbReference type="ARBA" id="ARBA00023136"/>
    </source>
</evidence>
<dbReference type="SUPFAM" id="SSF81338">
    <property type="entry name" value="Aquaporin-like"/>
    <property type="match status" value="1"/>
</dbReference>
<feature type="transmembrane region" description="Helical" evidence="9">
    <location>
        <begin position="607"/>
        <end position="628"/>
    </location>
</feature>
<dbReference type="CDD" id="cd00333">
    <property type="entry name" value="MIP"/>
    <property type="match status" value="1"/>
</dbReference>
<dbReference type="NCBIfam" id="TIGR00861">
    <property type="entry name" value="MIP"/>
    <property type="match status" value="1"/>
</dbReference>
<evidence type="ECO:0000256" key="6">
    <source>
        <dbReference type="ARBA" id="ARBA00022989"/>
    </source>
</evidence>
<comment type="subcellular location">
    <subcellularLocation>
        <location evidence="1">Membrane</location>
        <topology evidence="1">Multi-pass membrane protein</topology>
    </subcellularLocation>
</comment>
<comment type="similarity">
    <text evidence="2">Belongs to the MIP/aquaporin (TC 1.A.8) family.</text>
</comment>
<feature type="transmembrane region" description="Helical" evidence="9">
    <location>
        <begin position="640"/>
        <end position="659"/>
    </location>
</feature>
<dbReference type="GO" id="GO:0015254">
    <property type="term" value="F:glycerol channel activity"/>
    <property type="evidence" value="ECO:0007669"/>
    <property type="project" value="TreeGrafter"/>
</dbReference>
<gene>
    <name evidence="10" type="primary">YFL054C_1</name>
    <name evidence="10" type="ORF">LOCC1_G007102</name>
</gene>
<evidence type="ECO:0000256" key="8">
    <source>
        <dbReference type="SAM" id="MobiDB-lite"/>
    </source>
</evidence>
<evidence type="ECO:0000313" key="11">
    <source>
        <dbReference type="Proteomes" id="UP000443090"/>
    </source>
</evidence>
<keyword evidence="6 9" id="KW-1133">Transmembrane helix</keyword>
<feature type="transmembrane region" description="Helical" evidence="9">
    <location>
        <begin position="665"/>
        <end position="684"/>
    </location>
</feature>
<dbReference type="PRINTS" id="PR00783">
    <property type="entry name" value="MINTRINSICP"/>
</dbReference>
<feature type="compositionally biased region" description="Basic and acidic residues" evidence="8">
    <location>
        <begin position="127"/>
        <end position="147"/>
    </location>
</feature>
<dbReference type="GO" id="GO:0015250">
    <property type="term" value="F:water channel activity"/>
    <property type="evidence" value="ECO:0007669"/>
    <property type="project" value="TreeGrafter"/>
</dbReference>
<accession>A0A8H8UC74</accession>
<evidence type="ECO:0000256" key="4">
    <source>
        <dbReference type="ARBA" id="ARBA00022692"/>
    </source>
</evidence>
<dbReference type="AlphaFoldDB" id="A0A8H8UC74"/>
<feature type="compositionally biased region" description="Pro residues" evidence="8">
    <location>
        <begin position="86"/>
        <end position="95"/>
    </location>
</feature>
<evidence type="ECO:0000256" key="2">
    <source>
        <dbReference type="ARBA" id="ARBA00006175"/>
    </source>
</evidence>
<evidence type="ECO:0000256" key="5">
    <source>
        <dbReference type="ARBA" id="ARBA00022737"/>
    </source>
</evidence>
<dbReference type="InterPro" id="IPR000425">
    <property type="entry name" value="MIP"/>
</dbReference>
<dbReference type="OrthoDB" id="3222at2759"/>
<name>A0A8H8UC74_9HELO</name>
<feature type="region of interest" description="Disordered" evidence="8">
    <location>
        <begin position="274"/>
        <end position="323"/>
    </location>
</feature>
<evidence type="ECO:0000256" key="9">
    <source>
        <dbReference type="SAM" id="Phobius"/>
    </source>
</evidence>
<reference evidence="10 11" key="1">
    <citation type="submission" date="2018-05" db="EMBL/GenBank/DDBJ databases">
        <title>Genome sequencing and assembly of the regulated plant pathogen Lachnellula willkommii and related sister species for the development of diagnostic species identification markers.</title>
        <authorList>
            <person name="Giroux E."/>
            <person name="Bilodeau G."/>
        </authorList>
    </citation>
    <scope>NUCLEOTIDE SEQUENCE [LARGE SCALE GENOMIC DNA]</scope>
    <source>
        <strain evidence="10 11">CBS 160.35</strain>
    </source>
</reference>
<dbReference type="Pfam" id="PF00230">
    <property type="entry name" value="MIP"/>
    <property type="match status" value="1"/>
</dbReference>
<feature type="region of interest" description="Disordered" evidence="8">
    <location>
        <begin position="1"/>
        <end position="218"/>
    </location>
</feature>
<feature type="compositionally biased region" description="Polar residues" evidence="8">
    <location>
        <begin position="70"/>
        <end position="79"/>
    </location>
</feature>
<feature type="transmembrane region" description="Helical" evidence="9">
    <location>
        <begin position="577"/>
        <end position="595"/>
    </location>
</feature>
<keyword evidence="4 9" id="KW-0812">Transmembrane</keyword>
<feature type="transmembrane region" description="Helical" evidence="9">
    <location>
        <begin position="546"/>
        <end position="565"/>
    </location>
</feature>
<feature type="compositionally biased region" description="Polar residues" evidence="8">
    <location>
        <begin position="25"/>
        <end position="39"/>
    </location>
</feature>
<organism evidence="10 11">
    <name type="scientific">Lachnellula occidentalis</name>
    <dbReference type="NCBI Taxonomy" id="215460"/>
    <lineage>
        <taxon>Eukaryota</taxon>
        <taxon>Fungi</taxon>
        <taxon>Dikarya</taxon>
        <taxon>Ascomycota</taxon>
        <taxon>Pezizomycotina</taxon>
        <taxon>Leotiomycetes</taxon>
        <taxon>Helotiales</taxon>
        <taxon>Lachnaceae</taxon>
        <taxon>Lachnellula</taxon>
    </lineage>
</organism>